<accession>A0A395W5R0</accession>
<evidence type="ECO:0000313" key="1">
    <source>
        <dbReference type="EMBL" id="RGU90616.1"/>
    </source>
</evidence>
<dbReference type="EMBL" id="QRYQ01000016">
    <property type="protein sequence ID" value="RGU90616.1"/>
    <property type="molecule type" value="Genomic_DNA"/>
</dbReference>
<dbReference type="Pfam" id="PF07538">
    <property type="entry name" value="ChW"/>
    <property type="match status" value="2"/>
</dbReference>
<dbReference type="Proteomes" id="UP000265489">
    <property type="component" value="Unassembled WGS sequence"/>
</dbReference>
<name>A0A395W5R0_9FIRM</name>
<protein>
    <recommendedName>
        <fullName evidence="3">Clostridial hydrophobic W</fullName>
    </recommendedName>
</protein>
<dbReference type="AlphaFoldDB" id="A0A395W5R0"/>
<organism evidence="1 2">
    <name type="scientific">Holdemanella biformis</name>
    <dbReference type="NCBI Taxonomy" id="1735"/>
    <lineage>
        <taxon>Bacteria</taxon>
        <taxon>Bacillati</taxon>
        <taxon>Bacillota</taxon>
        <taxon>Erysipelotrichia</taxon>
        <taxon>Erysipelotrichales</taxon>
        <taxon>Erysipelotrichaceae</taxon>
        <taxon>Holdemanella</taxon>
    </lineage>
</organism>
<comment type="caution">
    <text evidence="1">The sequence shown here is derived from an EMBL/GenBank/DDBJ whole genome shotgun (WGS) entry which is preliminary data.</text>
</comment>
<dbReference type="InterPro" id="IPR006637">
    <property type="entry name" value="ChW"/>
</dbReference>
<reference evidence="1 2" key="1">
    <citation type="submission" date="2018-08" db="EMBL/GenBank/DDBJ databases">
        <title>A genome reference for cultivated species of the human gut microbiota.</title>
        <authorList>
            <person name="Zou Y."/>
            <person name="Xue W."/>
            <person name="Luo G."/>
        </authorList>
    </citation>
    <scope>NUCLEOTIDE SEQUENCE [LARGE SCALE GENOMIC DNA]</scope>
    <source>
        <strain evidence="1 2">AF15-20</strain>
    </source>
</reference>
<gene>
    <name evidence="1" type="ORF">DWW32_08625</name>
</gene>
<evidence type="ECO:0000313" key="2">
    <source>
        <dbReference type="Proteomes" id="UP000265489"/>
    </source>
</evidence>
<sequence length="69" mass="7964">MSGTSGQSKRLEAIRIKLSGEIANKYDVYYRVHCQDFGWLGWAKNGEASGSEDFSKRLERIEIRLVKKR</sequence>
<evidence type="ECO:0008006" key="3">
    <source>
        <dbReference type="Google" id="ProtNLM"/>
    </source>
</evidence>
<proteinExistence type="predicted"/>